<organism evidence="1 2">
    <name type="scientific">Pyrenophora tritici-repentis</name>
    <dbReference type="NCBI Taxonomy" id="45151"/>
    <lineage>
        <taxon>Eukaryota</taxon>
        <taxon>Fungi</taxon>
        <taxon>Dikarya</taxon>
        <taxon>Ascomycota</taxon>
        <taxon>Pezizomycotina</taxon>
        <taxon>Dothideomycetes</taxon>
        <taxon>Pleosporomycetidae</taxon>
        <taxon>Pleosporales</taxon>
        <taxon>Pleosporineae</taxon>
        <taxon>Pleosporaceae</taxon>
        <taxon>Pyrenophora</taxon>
    </lineage>
</organism>
<gene>
    <name evidence="1" type="ORF">Ptr86124_012956</name>
</gene>
<protein>
    <submittedName>
        <fullName evidence="1">Uncharacterized protein</fullName>
    </submittedName>
</protein>
<evidence type="ECO:0000313" key="2">
    <source>
        <dbReference type="Proteomes" id="UP000249757"/>
    </source>
</evidence>
<dbReference type="EMBL" id="NRDI02000029">
    <property type="protein sequence ID" value="KAI1508034.1"/>
    <property type="molecule type" value="Genomic_DNA"/>
</dbReference>
<dbReference type="OrthoDB" id="3789406at2759"/>
<dbReference type="AlphaFoldDB" id="A0A922SRM9"/>
<reference evidence="2" key="1">
    <citation type="journal article" date="2022" name="Microb. Genom.">
        <title>A global pangenome for the wheat fungal pathogen Pyrenophora tritici-repentis and prediction of effector protein structural homology.</title>
        <authorList>
            <person name="Moolhuijzen P.M."/>
            <person name="See P.T."/>
            <person name="Shi G."/>
            <person name="Powell H.R."/>
            <person name="Cockram J."/>
            <person name="Jorgensen L.N."/>
            <person name="Benslimane H."/>
            <person name="Strelkov S.E."/>
            <person name="Turner J."/>
            <person name="Liu Z."/>
            <person name="Moffat C.S."/>
        </authorList>
    </citation>
    <scope>NUCLEOTIDE SEQUENCE [LARGE SCALE GENOMIC DNA]</scope>
</reference>
<evidence type="ECO:0000313" key="1">
    <source>
        <dbReference type="EMBL" id="KAI1508034.1"/>
    </source>
</evidence>
<proteinExistence type="predicted"/>
<name>A0A922SRM9_9PLEO</name>
<sequence>MSTSSYQHASEACTTESERDALRWKIRNARYQSTFLTNGAPNTQDYRAHFDIMKESFHGGRASSPTANFDYTGVVDIQFKQAFNNIERLIREYEEFLQSASPLDEEDILFLLLKRYSQSSGSSVYMEIKRPGEVQIYDSSIAEPPNVLIVGEHIAHASGVTNAEFNLLSPQDTSLDQEPEPFLYVPIPQSPSTVFSECSVIINFPEMLLLSSIQDDDAVVVSEDPPAYSGSEPHDHEVTIHDWAQLPEKFQPPSFCVHRCHHDGVEHGSEDEAFELPFGFPEVIHHLHLLPPNFYYTGLFVHNQAIHSEPHIEGGLQAFECQMLPSKTKVYILVERQGHSLAYSCFSHEEVG</sequence>
<dbReference type="Proteomes" id="UP000249757">
    <property type="component" value="Unassembled WGS sequence"/>
</dbReference>
<accession>A0A922SRM9</accession>
<keyword evidence="2" id="KW-1185">Reference proteome</keyword>
<comment type="caution">
    <text evidence="1">The sequence shown here is derived from an EMBL/GenBank/DDBJ whole genome shotgun (WGS) entry which is preliminary data.</text>
</comment>